<evidence type="ECO:0000256" key="4">
    <source>
        <dbReference type="ARBA" id="ARBA00022692"/>
    </source>
</evidence>
<evidence type="ECO:0000256" key="9">
    <source>
        <dbReference type="SAM" id="Phobius"/>
    </source>
</evidence>
<feature type="compositionally biased region" description="Basic and acidic residues" evidence="8">
    <location>
        <begin position="87"/>
        <end position="96"/>
    </location>
</feature>
<reference evidence="11" key="2">
    <citation type="submission" date="2022-10" db="EMBL/GenBank/DDBJ databases">
        <authorList>
            <person name="Trinh H.N."/>
        </authorList>
    </citation>
    <scope>NUCLEOTIDE SEQUENCE</scope>
    <source>
        <strain evidence="11">RN2-1</strain>
    </source>
</reference>
<protein>
    <submittedName>
        <fullName evidence="11">OmpA family protein</fullName>
    </submittedName>
</protein>
<evidence type="ECO:0000256" key="1">
    <source>
        <dbReference type="ARBA" id="ARBA00004162"/>
    </source>
</evidence>
<evidence type="ECO:0000256" key="5">
    <source>
        <dbReference type="ARBA" id="ARBA00022989"/>
    </source>
</evidence>
<dbReference type="RefSeq" id="WP_264716001.1">
    <property type="nucleotide sequence ID" value="NZ_JAPDNT010000029.1"/>
</dbReference>
<dbReference type="PANTHER" id="PTHR30329:SF21">
    <property type="entry name" value="LIPOPROTEIN YIAD-RELATED"/>
    <property type="match status" value="1"/>
</dbReference>
<dbReference type="CDD" id="cd07185">
    <property type="entry name" value="OmpA_C-like"/>
    <property type="match status" value="1"/>
</dbReference>
<dbReference type="Gene3D" id="3.30.1330.60">
    <property type="entry name" value="OmpA-like domain"/>
    <property type="match status" value="1"/>
</dbReference>
<keyword evidence="3" id="KW-1003">Cell membrane</keyword>
<evidence type="ECO:0000313" key="12">
    <source>
        <dbReference type="Proteomes" id="UP001165679"/>
    </source>
</evidence>
<dbReference type="EMBL" id="JAPDNT010000029">
    <property type="protein sequence ID" value="MCW3477084.1"/>
    <property type="molecule type" value="Genomic_DNA"/>
</dbReference>
<evidence type="ECO:0000256" key="8">
    <source>
        <dbReference type="SAM" id="MobiDB-lite"/>
    </source>
</evidence>
<dbReference type="Proteomes" id="UP001165679">
    <property type="component" value="Unassembled WGS sequence"/>
</dbReference>
<organism evidence="11 12">
    <name type="scientific">Limobrevibacterium gyesilva</name>
    <dbReference type="NCBI Taxonomy" id="2991712"/>
    <lineage>
        <taxon>Bacteria</taxon>
        <taxon>Pseudomonadati</taxon>
        <taxon>Pseudomonadota</taxon>
        <taxon>Alphaproteobacteria</taxon>
        <taxon>Acetobacterales</taxon>
        <taxon>Acetobacteraceae</taxon>
        <taxon>Limobrevibacterium</taxon>
    </lineage>
</organism>
<evidence type="ECO:0000259" key="10">
    <source>
        <dbReference type="PROSITE" id="PS51123"/>
    </source>
</evidence>
<dbReference type="PROSITE" id="PS51123">
    <property type="entry name" value="OMPA_2"/>
    <property type="match status" value="1"/>
</dbReference>
<dbReference type="InterPro" id="IPR025713">
    <property type="entry name" value="MotB-like_N_dom"/>
</dbReference>
<dbReference type="GO" id="GO:0005886">
    <property type="term" value="C:plasma membrane"/>
    <property type="evidence" value="ECO:0007669"/>
    <property type="project" value="UniProtKB-SubCell"/>
</dbReference>
<keyword evidence="12" id="KW-1185">Reference proteome</keyword>
<dbReference type="InterPro" id="IPR006665">
    <property type="entry name" value="OmpA-like"/>
</dbReference>
<dbReference type="PANTHER" id="PTHR30329">
    <property type="entry name" value="STATOR ELEMENT OF FLAGELLAR MOTOR COMPLEX"/>
    <property type="match status" value="1"/>
</dbReference>
<feature type="transmembrane region" description="Helical" evidence="9">
    <location>
        <begin position="32"/>
        <end position="51"/>
    </location>
</feature>
<dbReference type="InterPro" id="IPR036737">
    <property type="entry name" value="OmpA-like_sf"/>
</dbReference>
<sequence length="364" mass="38844">MSRKGKQGERGGVVIRKEEIVEGDHHGGAWKVAYADFVTAMMAFFLLMWLLNATTEDQRRGLADYFTPSNAISHASSGSGKPFGGHTRYDHGELVSERGTQTVRPGLAPSVPDSDDPDSDQPPDALHPATPPPTAGEADREATAVGNADAEVHQEGAKAPGGGQGTIQAQSPSQAAFLANAGQAKQADPHALDDAALRAELDRRERAAFEQAAQQIRDAVRDDPQLADLARQLAIDQTPEGLRIQLLDEDRQPMFATGSAVLNERARMLLHKIGPVLAKLSEPVSIAGHTDAAPYKGEGKTNWELSSERANATRRLLVEAGLQEGRLRSVTGNADRDPLLPADPLAAANRRIAIVVLRSVRVGG</sequence>
<dbReference type="Pfam" id="PF13677">
    <property type="entry name" value="MotB_plug"/>
    <property type="match status" value="1"/>
</dbReference>
<evidence type="ECO:0000256" key="3">
    <source>
        <dbReference type="ARBA" id="ARBA00022475"/>
    </source>
</evidence>
<proteinExistence type="inferred from homology"/>
<keyword evidence="6 7" id="KW-0472">Membrane</keyword>
<feature type="compositionally biased region" description="Polar residues" evidence="8">
    <location>
        <begin position="69"/>
        <end position="79"/>
    </location>
</feature>
<accession>A0AA41YP20</accession>
<dbReference type="SUPFAM" id="SSF103088">
    <property type="entry name" value="OmpA-like"/>
    <property type="match status" value="1"/>
</dbReference>
<comment type="similarity">
    <text evidence="2">Belongs to the MotB family.</text>
</comment>
<feature type="domain" description="OmpA-like" evidence="10">
    <location>
        <begin position="242"/>
        <end position="360"/>
    </location>
</feature>
<evidence type="ECO:0000256" key="2">
    <source>
        <dbReference type="ARBA" id="ARBA00008914"/>
    </source>
</evidence>
<evidence type="ECO:0000256" key="6">
    <source>
        <dbReference type="ARBA" id="ARBA00023136"/>
    </source>
</evidence>
<dbReference type="InterPro" id="IPR050330">
    <property type="entry name" value="Bact_OuterMem_StrucFunc"/>
</dbReference>
<comment type="subcellular location">
    <subcellularLocation>
        <location evidence="1">Cell membrane</location>
        <topology evidence="1">Single-pass membrane protein</topology>
    </subcellularLocation>
</comment>
<evidence type="ECO:0000313" key="11">
    <source>
        <dbReference type="EMBL" id="MCW3477084.1"/>
    </source>
</evidence>
<gene>
    <name evidence="11" type="ORF">OL599_21165</name>
</gene>
<keyword evidence="4 9" id="KW-0812">Transmembrane</keyword>
<keyword evidence="5 9" id="KW-1133">Transmembrane helix</keyword>
<reference evidence="11" key="1">
    <citation type="submission" date="2022-09" db="EMBL/GenBank/DDBJ databases">
        <title>Rhodovastum sp. nov. RN2-1 isolated from soil in Seongnam, South Korea.</title>
        <authorList>
            <person name="Le N.T."/>
        </authorList>
    </citation>
    <scope>NUCLEOTIDE SEQUENCE</scope>
    <source>
        <strain evidence="11">RN2-1</strain>
    </source>
</reference>
<dbReference type="AlphaFoldDB" id="A0AA41YP20"/>
<feature type="region of interest" description="Disordered" evidence="8">
    <location>
        <begin position="69"/>
        <end position="148"/>
    </location>
</feature>
<comment type="caution">
    <text evidence="11">The sequence shown here is derived from an EMBL/GenBank/DDBJ whole genome shotgun (WGS) entry which is preliminary data.</text>
</comment>
<evidence type="ECO:0000256" key="7">
    <source>
        <dbReference type="PROSITE-ProRule" id="PRU00473"/>
    </source>
</evidence>
<dbReference type="Pfam" id="PF00691">
    <property type="entry name" value="OmpA"/>
    <property type="match status" value="1"/>
</dbReference>
<name>A0AA41YP20_9PROT</name>